<evidence type="ECO:0000313" key="1">
    <source>
        <dbReference type="EMBL" id="KAF9502140.1"/>
    </source>
</evidence>
<dbReference type="AlphaFoldDB" id="A0A9P6ABE4"/>
<comment type="caution">
    <text evidence="1">The sequence shown here is derived from an EMBL/GenBank/DDBJ whole genome shotgun (WGS) entry which is preliminary data.</text>
</comment>
<organism evidence="1 2">
    <name type="scientific">Pleurotus eryngii</name>
    <name type="common">Boletus of the steppes</name>
    <dbReference type="NCBI Taxonomy" id="5323"/>
    <lineage>
        <taxon>Eukaryota</taxon>
        <taxon>Fungi</taxon>
        <taxon>Dikarya</taxon>
        <taxon>Basidiomycota</taxon>
        <taxon>Agaricomycotina</taxon>
        <taxon>Agaricomycetes</taxon>
        <taxon>Agaricomycetidae</taxon>
        <taxon>Agaricales</taxon>
        <taxon>Pleurotineae</taxon>
        <taxon>Pleurotaceae</taxon>
        <taxon>Pleurotus</taxon>
    </lineage>
</organism>
<dbReference type="EMBL" id="MU154521">
    <property type="protein sequence ID" value="KAF9502140.1"/>
    <property type="molecule type" value="Genomic_DNA"/>
</dbReference>
<evidence type="ECO:0000313" key="2">
    <source>
        <dbReference type="Proteomes" id="UP000807025"/>
    </source>
</evidence>
<reference evidence="1" key="1">
    <citation type="submission" date="2020-11" db="EMBL/GenBank/DDBJ databases">
        <authorList>
            <consortium name="DOE Joint Genome Institute"/>
            <person name="Ahrendt S."/>
            <person name="Riley R."/>
            <person name="Andreopoulos W."/>
            <person name="Labutti K."/>
            <person name="Pangilinan J."/>
            <person name="Ruiz-Duenas F.J."/>
            <person name="Barrasa J.M."/>
            <person name="Sanchez-Garcia M."/>
            <person name="Camarero S."/>
            <person name="Miyauchi S."/>
            <person name="Serrano A."/>
            <person name="Linde D."/>
            <person name="Babiker R."/>
            <person name="Drula E."/>
            <person name="Ayuso-Fernandez I."/>
            <person name="Pacheco R."/>
            <person name="Padilla G."/>
            <person name="Ferreira P."/>
            <person name="Barriuso J."/>
            <person name="Kellner H."/>
            <person name="Castanera R."/>
            <person name="Alfaro M."/>
            <person name="Ramirez L."/>
            <person name="Pisabarro A.G."/>
            <person name="Kuo A."/>
            <person name="Tritt A."/>
            <person name="Lipzen A."/>
            <person name="He G."/>
            <person name="Yan M."/>
            <person name="Ng V."/>
            <person name="Cullen D."/>
            <person name="Martin F."/>
            <person name="Rosso M.-N."/>
            <person name="Henrissat B."/>
            <person name="Hibbett D."/>
            <person name="Martinez A.T."/>
            <person name="Grigoriev I.V."/>
        </authorList>
    </citation>
    <scope>NUCLEOTIDE SEQUENCE</scope>
    <source>
        <strain evidence="1">ATCC 90797</strain>
    </source>
</reference>
<gene>
    <name evidence="1" type="ORF">BDN71DRAFT_9425</name>
</gene>
<sequence length="87" mass="10122">MTLATVASLFSLHSHRVSAGILERVKYTLDIIYRNLQNETIIAGSSLLRVTGRHMEWREGSNTGMSAIFNRRSQKRWQHRRPIVEDR</sequence>
<proteinExistence type="predicted"/>
<dbReference type="Proteomes" id="UP000807025">
    <property type="component" value="Unassembled WGS sequence"/>
</dbReference>
<name>A0A9P6ABE4_PLEER</name>
<keyword evidence="2" id="KW-1185">Reference proteome</keyword>
<accession>A0A9P6ABE4</accession>
<protein>
    <submittedName>
        <fullName evidence="1">Uncharacterized protein</fullName>
    </submittedName>
</protein>